<dbReference type="Pfam" id="PF01379">
    <property type="entry name" value="Porphobil_deam"/>
    <property type="match status" value="1"/>
</dbReference>
<comment type="cofactor">
    <cofactor evidence="8">
        <name>dipyrromethane</name>
        <dbReference type="ChEBI" id="CHEBI:60342"/>
    </cofactor>
    <text evidence="8">Binds 1 dipyrromethane group covalently.</text>
</comment>
<evidence type="ECO:0000256" key="1">
    <source>
        <dbReference type="ARBA" id="ARBA00002869"/>
    </source>
</evidence>
<dbReference type="InterPro" id="IPR000860">
    <property type="entry name" value="HemC"/>
</dbReference>
<dbReference type="InterPro" id="IPR022419">
    <property type="entry name" value="Porphobilin_deaminase_cofac_BS"/>
</dbReference>
<dbReference type="Pfam" id="PF03900">
    <property type="entry name" value="Porphobil_deamC"/>
    <property type="match status" value="1"/>
</dbReference>
<reference evidence="11 12" key="1">
    <citation type="journal article" date="2016" name="Nat. Commun.">
        <title>Thousands of microbial genomes shed light on interconnected biogeochemical processes in an aquifer system.</title>
        <authorList>
            <person name="Anantharaman K."/>
            <person name="Brown C.T."/>
            <person name="Hug L.A."/>
            <person name="Sharon I."/>
            <person name="Castelle C.J."/>
            <person name="Probst A.J."/>
            <person name="Thomas B.C."/>
            <person name="Singh A."/>
            <person name="Wilkins M.J."/>
            <person name="Karaoz U."/>
            <person name="Brodie E.L."/>
            <person name="Williams K.H."/>
            <person name="Hubbard S.S."/>
            <person name="Banfield J.F."/>
        </authorList>
    </citation>
    <scope>NUCLEOTIDE SEQUENCE [LARGE SCALE GENOMIC DNA]</scope>
    <source>
        <strain evidence="12">RIFCSPLOWO2_12_FULL_64_10</strain>
    </source>
</reference>
<dbReference type="FunFam" id="3.40.190.10:FF:000005">
    <property type="entry name" value="Porphobilinogen deaminase"/>
    <property type="match status" value="1"/>
</dbReference>
<comment type="pathway">
    <text evidence="2">Porphyrin-containing compound metabolism; protoporphyrin-IX biosynthesis; coproporphyrinogen-III from 5-aminolevulinate: step 2/4.</text>
</comment>
<dbReference type="InterPro" id="IPR022418">
    <property type="entry name" value="Porphobilinogen_deaminase_C"/>
</dbReference>
<accession>A0A1F6CMS0</accession>
<dbReference type="InterPro" id="IPR036803">
    <property type="entry name" value="Porphobilinogen_deaminase_C_sf"/>
</dbReference>
<dbReference type="PANTHER" id="PTHR11557:SF0">
    <property type="entry name" value="PORPHOBILINOGEN DEAMINASE"/>
    <property type="match status" value="1"/>
</dbReference>
<dbReference type="SUPFAM" id="SSF54782">
    <property type="entry name" value="Porphobilinogen deaminase (hydroxymethylbilane synthase), C-terminal domain"/>
    <property type="match status" value="1"/>
</dbReference>
<dbReference type="Gene3D" id="3.30.160.40">
    <property type="entry name" value="Porphobilinogen deaminase, C-terminal domain"/>
    <property type="match status" value="1"/>
</dbReference>
<evidence type="ECO:0000256" key="8">
    <source>
        <dbReference type="HAMAP-Rule" id="MF_00260"/>
    </source>
</evidence>
<evidence type="ECO:0000256" key="4">
    <source>
        <dbReference type="ARBA" id="ARBA00011245"/>
    </source>
</evidence>
<feature type="domain" description="Porphobilinogen deaminase C-terminal" evidence="10">
    <location>
        <begin position="227"/>
        <end position="295"/>
    </location>
</feature>
<dbReference type="GO" id="GO:0006782">
    <property type="term" value="P:protoporphyrinogen IX biosynthetic process"/>
    <property type="evidence" value="ECO:0007669"/>
    <property type="project" value="UniProtKB-UniRule"/>
</dbReference>
<feature type="modified residue" description="S-(dipyrrolylmethanemethyl)cysteine" evidence="8">
    <location>
        <position position="241"/>
    </location>
</feature>
<evidence type="ECO:0000256" key="5">
    <source>
        <dbReference type="ARBA" id="ARBA00022679"/>
    </source>
</evidence>
<dbReference type="PROSITE" id="PS00533">
    <property type="entry name" value="PORPHOBILINOGEN_DEAM"/>
    <property type="match status" value="1"/>
</dbReference>
<evidence type="ECO:0000259" key="9">
    <source>
        <dbReference type="Pfam" id="PF01379"/>
    </source>
</evidence>
<dbReference type="CDD" id="cd13646">
    <property type="entry name" value="PBP2_EcHMBS_like"/>
    <property type="match status" value="1"/>
</dbReference>
<organism evidence="11 12">
    <name type="scientific">Handelsmanbacteria sp. (strain RIFCSPLOWO2_12_FULL_64_10)</name>
    <dbReference type="NCBI Taxonomy" id="1817868"/>
    <lineage>
        <taxon>Bacteria</taxon>
        <taxon>Candidatus Handelsmaniibacteriota</taxon>
    </lineage>
</organism>
<keyword evidence="6 8" id="KW-0627">Porphyrin biosynthesis</keyword>
<comment type="caution">
    <text evidence="11">The sequence shown here is derived from an EMBL/GenBank/DDBJ whole genome shotgun (WGS) entry which is preliminary data.</text>
</comment>
<keyword evidence="5 8" id="KW-0808">Transferase</keyword>
<dbReference type="AlphaFoldDB" id="A0A1F6CMS0"/>
<evidence type="ECO:0000256" key="7">
    <source>
        <dbReference type="ARBA" id="ARBA00048169"/>
    </source>
</evidence>
<evidence type="ECO:0000259" key="10">
    <source>
        <dbReference type="Pfam" id="PF03900"/>
    </source>
</evidence>
<comment type="subunit">
    <text evidence="4 8">Monomer.</text>
</comment>
<dbReference type="SUPFAM" id="SSF53850">
    <property type="entry name" value="Periplasmic binding protein-like II"/>
    <property type="match status" value="1"/>
</dbReference>
<proteinExistence type="inferred from homology"/>
<dbReference type="EMBL" id="MFKF01000207">
    <property type="protein sequence ID" value="OGG50506.1"/>
    <property type="molecule type" value="Genomic_DNA"/>
</dbReference>
<comment type="similarity">
    <text evidence="3 8">Belongs to the HMBS family.</text>
</comment>
<dbReference type="HAMAP" id="MF_00260">
    <property type="entry name" value="Porphobil_deam"/>
    <property type="match status" value="1"/>
</dbReference>
<evidence type="ECO:0000256" key="3">
    <source>
        <dbReference type="ARBA" id="ARBA00005638"/>
    </source>
</evidence>
<comment type="catalytic activity">
    <reaction evidence="7 8">
        <text>4 porphobilinogen + H2O = hydroxymethylbilane + 4 NH4(+)</text>
        <dbReference type="Rhea" id="RHEA:13185"/>
        <dbReference type="ChEBI" id="CHEBI:15377"/>
        <dbReference type="ChEBI" id="CHEBI:28938"/>
        <dbReference type="ChEBI" id="CHEBI:57845"/>
        <dbReference type="ChEBI" id="CHEBI:58126"/>
        <dbReference type="EC" id="2.5.1.61"/>
    </reaction>
</comment>
<dbReference type="NCBIfam" id="TIGR00212">
    <property type="entry name" value="hemC"/>
    <property type="match status" value="1"/>
</dbReference>
<dbReference type="Proteomes" id="UP000178606">
    <property type="component" value="Unassembled WGS sequence"/>
</dbReference>
<comment type="function">
    <text evidence="1 8">Tetrapolymerization of the monopyrrole PBG into the hydroxymethylbilane pre-uroporphyrinogen in several discrete steps.</text>
</comment>
<comment type="miscellaneous">
    <text evidence="8">The porphobilinogen subunits are added to the dipyrromethane group.</text>
</comment>
<name>A0A1F6CMS0_HANXR</name>
<evidence type="ECO:0000256" key="6">
    <source>
        <dbReference type="ARBA" id="ARBA00023244"/>
    </source>
</evidence>
<dbReference type="PIRSF" id="PIRSF001438">
    <property type="entry name" value="4pyrrol_synth_OHMeBilane_synth"/>
    <property type="match status" value="1"/>
</dbReference>
<dbReference type="GO" id="GO:0005737">
    <property type="term" value="C:cytoplasm"/>
    <property type="evidence" value="ECO:0007669"/>
    <property type="project" value="UniProtKB-UniRule"/>
</dbReference>
<evidence type="ECO:0000313" key="12">
    <source>
        <dbReference type="Proteomes" id="UP000178606"/>
    </source>
</evidence>
<evidence type="ECO:0000313" key="11">
    <source>
        <dbReference type="EMBL" id="OGG50506.1"/>
    </source>
</evidence>
<gene>
    <name evidence="8" type="primary">hemC</name>
    <name evidence="11" type="ORF">A3F84_17765</name>
</gene>
<feature type="domain" description="Porphobilinogen deaminase N-terminal" evidence="9">
    <location>
        <begin position="5"/>
        <end position="211"/>
    </location>
</feature>
<sequence length="305" mass="32705">MSRRLIIGTRGSRLALWQAEWAKAALRRRLSEVEVDLKVIRTSGDRDQTTPLGQLGGRGVFTKEIERALLAGEVDVAVHSLKDLPTDLPEGLALGAVSPREDCRDALIARTASSFAALPQGGRVGTGSLRRRALLLHVRPDLRMQDLRGNLDTRLRKLETEGLDAIVLAVAGLARMGWADRITERLPFSVCLPDAGQGAIGIEVRADDSEALRAVSVLNDVDTRCSVTAERALLKALGGGCQVPIGAWGRVEDGRLKLDAVIASVDGKRLIRDGAEGAREGPEEVGQGLAERLLQQGAEEILRGG</sequence>
<protein>
    <recommendedName>
        <fullName evidence="8">Porphobilinogen deaminase</fullName>
        <shortName evidence="8">PBG</shortName>
        <ecNumber evidence="8">2.5.1.61</ecNumber>
    </recommendedName>
    <alternativeName>
        <fullName evidence="8">Hydroxymethylbilane synthase</fullName>
        <shortName evidence="8">HMBS</shortName>
    </alternativeName>
    <alternativeName>
        <fullName evidence="8">Pre-uroporphyrinogen synthase</fullName>
    </alternativeName>
</protein>
<dbReference type="PRINTS" id="PR00151">
    <property type="entry name" value="PORPHBDMNASE"/>
</dbReference>
<dbReference type="GO" id="GO:0004418">
    <property type="term" value="F:hydroxymethylbilane synthase activity"/>
    <property type="evidence" value="ECO:0007669"/>
    <property type="project" value="UniProtKB-UniRule"/>
</dbReference>
<evidence type="ECO:0000256" key="2">
    <source>
        <dbReference type="ARBA" id="ARBA00004735"/>
    </source>
</evidence>
<dbReference type="FunFam" id="3.40.190.10:FF:000086">
    <property type="entry name" value="Probable porphobilinogen deaminase"/>
    <property type="match status" value="1"/>
</dbReference>
<dbReference type="EC" id="2.5.1.61" evidence="8"/>
<dbReference type="Gene3D" id="3.40.190.10">
    <property type="entry name" value="Periplasmic binding protein-like II"/>
    <property type="match status" value="2"/>
</dbReference>
<dbReference type="PANTHER" id="PTHR11557">
    <property type="entry name" value="PORPHOBILINOGEN DEAMINASE"/>
    <property type="match status" value="1"/>
</dbReference>
<dbReference type="InterPro" id="IPR022417">
    <property type="entry name" value="Porphobilin_deaminase_N"/>
</dbReference>